<dbReference type="Proteomes" id="UP000018888">
    <property type="component" value="Unassembled WGS sequence"/>
</dbReference>
<accession>A0A2P4QZY5</accession>
<reference evidence="1 2" key="1">
    <citation type="journal article" date="2013" name="Proc. Natl. Acad. Sci. U.S.A.">
        <title>Genome of an arbuscular mycorrhizal fungus provides insight into the oldest plant symbiosis.</title>
        <authorList>
            <person name="Tisserant E."/>
            <person name="Malbreil M."/>
            <person name="Kuo A."/>
            <person name="Kohler A."/>
            <person name="Symeonidi A."/>
            <person name="Balestrini R."/>
            <person name="Charron P."/>
            <person name="Duensing N."/>
            <person name="Frei Dit Frey N."/>
            <person name="Gianinazzi-Pearson V."/>
            <person name="Gilbert L.B."/>
            <person name="Handa Y."/>
            <person name="Herr J.R."/>
            <person name="Hijri M."/>
            <person name="Koul R."/>
            <person name="Kawaguchi M."/>
            <person name="Krajinski F."/>
            <person name="Lammers P.J."/>
            <person name="Masclaux F.G."/>
            <person name="Murat C."/>
            <person name="Morin E."/>
            <person name="Ndikumana S."/>
            <person name="Pagni M."/>
            <person name="Petitpierre D."/>
            <person name="Requena N."/>
            <person name="Rosikiewicz P."/>
            <person name="Riley R."/>
            <person name="Saito K."/>
            <person name="San Clemente H."/>
            <person name="Shapiro H."/>
            <person name="van Tuinen D."/>
            <person name="Becard G."/>
            <person name="Bonfante P."/>
            <person name="Paszkowski U."/>
            <person name="Shachar-Hill Y.Y."/>
            <person name="Tuskan G.A."/>
            <person name="Young P.W."/>
            <person name="Sanders I.R."/>
            <person name="Henrissat B."/>
            <person name="Rensing S.A."/>
            <person name="Grigoriev I.V."/>
            <person name="Corradi N."/>
            <person name="Roux C."/>
            <person name="Martin F."/>
        </authorList>
    </citation>
    <scope>NUCLEOTIDE SEQUENCE [LARGE SCALE GENOMIC DNA]</scope>
    <source>
        <strain evidence="1 2">DAOM 197198</strain>
    </source>
</reference>
<name>A0A2P4QZY5_RHIID</name>
<keyword evidence="2" id="KW-1185">Reference proteome</keyword>
<dbReference type="AlphaFoldDB" id="A0A2P4QZY5"/>
<sequence length="59" mass="7240">MNYNSSQNNFNVYLQRKQTNQDRPRQHLCQKRYLASYEHNNIHKPIALYTLTPYELKRV</sequence>
<gene>
    <name evidence="1" type="ORF">GLOIN_2v1866783</name>
</gene>
<organism evidence="1 2">
    <name type="scientific">Rhizophagus irregularis (strain DAOM 181602 / DAOM 197198 / MUCL 43194)</name>
    <name type="common">Arbuscular mycorrhizal fungus</name>
    <name type="synonym">Glomus intraradices</name>
    <dbReference type="NCBI Taxonomy" id="747089"/>
    <lineage>
        <taxon>Eukaryota</taxon>
        <taxon>Fungi</taxon>
        <taxon>Fungi incertae sedis</taxon>
        <taxon>Mucoromycota</taxon>
        <taxon>Glomeromycotina</taxon>
        <taxon>Glomeromycetes</taxon>
        <taxon>Glomerales</taxon>
        <taxon>Glomeraceae</taxon>
        <taxon>Rhizophagus</taxon>
    </lineage>
</organism>
<comment type="caution">
    <text evidence="1">The sequence shown here is derived from an EMBL/GenBank/DDBJ whole genome shotgun (WGS) entry which is preliminary data.</text>
</comment>
<protein>
    <submittedName>
        <fullName evidence="1">Uncharacterized protein</fullName>
    </submittedName>
</protein>
<proteinExistence type="predicted"/>
<reference evidence="1 2" key="2">
    <citation type="journal article" date="2018" name="New Phytol.">
        <title>High intraspecific genome diversity in the model arbuscular mycorrhizal symbiont Rhizophagus irregularis.</title>
        <authorList>
            <person name="Chen E.C.H."/>
            <person name="Morin E."/>
            <person name="Beaudet D."/>
            <person name="Noel J."/>
            <person name="Yildirir G."/>
            <person name="Ndikumana S."/>
            <person name="Charron P."/>
            <person name="St-Onge C."/>
            <person name="Giorgi J."/>
            <person name="Kruger M."/>
            <person name="Marton T."/>
            <person name="Ropars J."/>
            <person name="Grigoriev I.V."/>
            <person name="Hainaut M."/>
            <person name="Henrissat B."/>
            <person name="Roux C."/>
            <person name="Martin F."/>
            <person name="Corradi N."/>
        </authorList>
    </citation>
    <scope>NUCLEOTIDE SEQUENCE [LARGE SCALE GENOMIC DNA]</scope>
    <source>
        <strain evidence="1 2">DAOM 197198</strain>
    </source>
</reference>
<dbReference type="EMBL" id="AUPC02000001">
    <property type="protein sequence ID" value="POG83172.1"/>
    <property type="molecule type" value="Genomic_DNA"/>
</dbReference>
<evidence type="ECO:0000313" key="1">
    <source>
        <dbReference type="EMBL" id="POG83172.1"/>
    </source>
</evidence>
<evidence type="ECO:0000313" key="2">
    <source>
        <dbReference type="Proteomes" id="UP000018888"/>
    </source>
</evidence>